<sequence>MLIESALELLVVLRNLVNISVLLKVLKLVELVMAVIIAEKGSRELCIGYVKSECWAEKPWRKPVINFSPDLRGC</sequence>
<protein>
    <submittedName>
        <fullName evidence="1">Uncharacterized protein</fullName>
    </submittedName>
</protein>
<organism evidence="1">
    <name type="scientific">Ignisphaera aggregans</name>
    <dbReference type="NCBI Taxonomy" id="334771"/>
    <lineage>
        <taxon>Archaea</taxon>
        <taxon>Thermoproteota</taxon>
        <taxon>Thermoprotei</taxon>
        <taxon>Desulfurococcales</taxon>
        <taxon>Desulfurococcaceae</taxon>
        <taxon>Ignisphaera</taxon>
    </lineage>
</organism>
<proteinExistence type="predicted"/>
<dbReference type="AlphaFoldDB" id="A0A7J2U6R5"/>
<gene>
    <name evidence="1" type="ORF">ENO26_10560</name>
</gene>
<accession>A0A7J2U6R5</accession>
<reference evidence="1" key="1">
    <citation type="journal article" date="2020" name="mSystems">
        <title>Genome- and Community-Level Interaction Insights into Carbon Utilization and Element Cycling Functions of Hydrothermarchaeota in Hydrothermal Sediment.</title>
        <authorList>
            <person name="Zhou Z."/>
            <person name="Liu Y."/>
            <person name="Xu W."/>
            <person name="Pan J."/>
            <person name="Luo Z.H."/>
            <person name="Li M."/>
        </authorList>
    </citation>
    <scope>NUCLEOTIDE SEQUENCE [LARGE SCALE GENOMIC DNA]</scope>
    <source>
        <strain evidence="1">SpSt-125</strain>
    </source>
</reference>
<comment type="caution">
    <text evidence="1">The sequence shown here is derived from an EMBL/GenBank/DDBJ whole genome shotgun (WGS) entry which is preliminary data.</text>
</comment>
<evidence type="ECO:0000313" key="1">
    <source>
        <dbReference type="EMBL" id="HEM67983.1"/>
    </source>
</evidence>
<name>A0A7J2U6R5_9CREN</name>
<dbReference type="EMBL" id="DSEU01000070">
    <property type="protein sequence ID" value="HEM67983.1"/>
    <property type="molecule type" value="Genomic_DNA"/>
</dbReference>